<reference evidence="4" key="1">
    <citation type="journal article" date="2019" name="Int. J. Syst. Evol. Microbiol.">
        <title>The Global Catalogue of Microorganisms (GCM) 10K type strain sequencing project: providing services to taxonomists for standard genome sequencing and annotation.</title>
        <authorList>
            <consortium name="The Broad Institute Genomics Platform"/>
            <consortium name="The Broad Institute Genome Sequencing Center for Infectious Disease"/>
            <person name="Wu L."/>
            <person name="Ma J."/>
        </authorList>
    </citation>
    <scope>NUCLEOTIDE SEQUENCE [LARGE SCALE GENOMIC DNA]</scope>
    <source>
        <strain evidence="4">NCAIM B.01391</strain>
    </source>
</reference>
<gene>
    <name evidence="3" type="ORF">ACFPOB_15265</name>
</gene>
<dbReference type="InterPro" id="IPR042100">
    <property type="entry name" value="Bug_dom1"/>
</dbReference>
<dbReference type="Gene3D" id="3.40.190.10">
    <property type="entry name" value="Periplasmic binding protein-like II"/>
    <property type="match status" value="1"/>
</dbReference>
<proteinExistence type="inferred from homology"/>
<evidence type="ECO:0000256" key="1">
    <source>
        <dbReference type="ARBA" id="ARBA00006987"/>
    </source>
</evidence>
<evidence type="ECO:0000313" key="3">
    <source>
        <dbReference type="EMBL" id="MFC5420915.1"/>
    </source>
</evidence>
<accession>A0ABW0IV86</accession>
<evidence type="ECO:0000256" key="2">
    <source>
        <dbReference type="SAM" id="SignalP"/>
    </source>
</evidence>
<dbReference type="RefSeq" id="WP_377799273.1">
    <property type="nucleotide sequence ID" value="NZ_JBHSLW010000023.1"/>
</dbReference>
<dbReference type="Proteomes" id="UP001596053">
    <property type="component" value="Unassembled WGS sequence"/>
</dbReference>
<dbReference type="PANTHER" id="PTHR42928">
    <property type="entry name" value="TRICARBOXYLATE-BINDING PROTEIN"/>
    <property type="match status" value="1"/>
</dbReference>
<dbReference type="CDD" id="cd13578">
    <property type="entry name" value="PBP2_Bug27"/>
    <property type="match status" value="1"/>
</dbReference>
<comment type="caution">
    <text evidence="3">The sequence shown here is derived from an EMBL/GenBank/DDBJ whole genome shotgun (WGS) entry which is preliminary data.</text>
</comment>
<evidence type="ECO:0000313" key="4">
    <source>
        <dbReference type="Proteomes" id="UP001596053"/>
    </source>
</evidence>
<keyword evidence="4" id="KW-1185">Reference proteome</keyword>
<dbReference type="EMBL" id="JBHSLW010000023">
    <property type="protein sequence ID" value="MFC5420915.1"/>
    <property type="molecule type" value="Genomic_DNA"/>
</dbReference>
<dbReference type="Gene3D" id="3.40.190.150">
    <property type="entry name" value="Bordetella uptake gene, domain 1"/>
    <property type="match status" value="1"/>
</dbReference>
<keyword evidence="2" id="KW-0732">Signal</keyword>
<protein>
    <submittedName>
        <fullName evidence="3">Tripartite tricarboxylate transporter substrate binding protein</fullName>
    </submittedName>
</protein>
<feature type="signal peptide" evidence="2">
    <location>
        <begin position="1"/>
        <end position="25"/>
    </location>
</feature>
<dbReference type="SUPFAM" id="SSF53850">
    <property type="entry name" value="Periplasmic binding protein-like II"/>
    <property type="match status" value="1"/>
</dbReference>
<sequence length="325" mass="34177">MNRRRLLIAALLAATTAAAPIPALAQSPDPASSYPNQLVRIVVPFSAGSMTDILARALAEKLTAKWKQQVIVENRSGIAGTANVAKAPADGHTIMLTSNGHAVISAMNRNLNFDPLNDFVGVTQVATMPSILVVPPDSPTRTLKDLVAAAKAKPGALNYSSAGLGSATNIAAELLRQTARFEIVHVPYKGMPDAQTAIMRSDAALGFTFFNVGGDLIQAGKMRAVAVTGATRMPQLPDVPTFAEAGLPDFAYDAWFGILMPAATPKPIVAKIAQDIAEAVQTPGMKERFASQGVELVSSSPATFDGVVRGDAERYAKLYPKNQGN</sequence>
<organism evidence="3 4">
    <name type="scientific">Bosea eneae</name>
    <dbReference type="NCBI Taxonomy" id="151454"/>
    <lineage>
        <taxon>Bacteria</taxon>
        <taxon>Pseudomonadati</taxon>
        <taxon>Pseudomonadota</taxon>
        <taxon>Alphaproteobacteria</taxon>
        <taxon>Hyphomicrobiales</taxon>
        <taxon>Boseaceae</taxon>
        <taxon>Bosea</taxon>
    </lineage>
</organism>
<dbReference type="InterPro" id="IPR005064">
    <property type="entry name" value="BUG"/>
</dbReference>
<name>A0ABW0IV86_9HYPH</name>
<dbReference type="PIRSF" id="PIRSF017082">
    <property type="entry name" value="YflP"/>
    <property type="match status" value="1"/>
</dbReference>
<dbReference type="PANTHER" id="PTHR42928:SF5">
    <property type="entry name" value="BLR1237 PROTEIN"/>
    <property type="match status" value="1"/>
</dbReference>
<dbReference type="Pfam" id="PF03401">
    <property type="entry name" value="TctC"/>
    <property type="match status" value="1"/>
</dbReference>
<feature type="chain" id="PRO_5047540025" evidence="2">
    <location>
        <begin position="26"/>
        <end position="325"/>
    </location>
</feature>
<comment type="similarity">
    <text evidence="1">Belongs to the UPF0065 (bug) family.</text>
</comment>